<feature type="domain" description="RNA polymerase N-terminal" evidence="6">
    <location>
        <begin position="146"/>
        <end position="382"/>
    </location>
</feature>
<evidence type="ECO:0000256" key="5">
    <source>
        <dbReference type="ARBA" id="ARBA00023163"/>
    </source>
</evidence>
<proteinExistence type="predicted"/>
<keyword evidence="5" id="KW-0804">Transcription</keyword>
<keyword evidence="8" id="KW-1185">Reference proteome</keyword>
<dbReference type="RefSeq" id="YP_009664365.1">
    <property type="nucleotide sequence ID" value="NC_043027.1"/>
</dbReference>
<dbReference type="EMBL" id="MF360957">
    <property type="protein sequence ID" value="AST99985.1"/>
    <property type="molecule type" value="Genomic_DNA"/>
</dbReference>
<accession>A0A223LDI2</accession>
<evidence type="ECO:0000313" key="8">
    <source>
        <dbReference type="Proteomes" id="UP000226236"/>
    </source>
</evidence>
<dbReference type="GO" id="GO:0003899">
    <property type="term" value="F:DNA-directed RNA polymerase activity"/>
    <property type="evidence" value="ECO:0007669"/>
    <property type="project" value="UniProtKB-EC"/>
</dbReference>
<dbReference type="SUPFAM" id="SSF64484">
    <property type="entry name" value="beta and beta-prime subunits of DNA dependent RNA-polymerase"/>
    <property type="match status" value="1"/>
</dbReference>
<organism evidence="7 8">
    <name type="scientific">Bacillus phage PBS1</name>
    <dbReference type="NCBI Taxonomy" id="2884423"/>
    <lineage>
        <taxon>Viruses</taxon>
        <taxon>Duplodnaviria</taxon>
        <taxon>Heunggongvirae</taxon>
        <taxon>Uroviricota</taxon>
        <taxon>Caudoviricetes</taxon>
        <taxon>Takahashivirus</taxon>
        <taxon>Bacillus phage PBS1</taxon>
    </lineage>
</organism>
<evidence type="ECO:0000313" key="7">
    <source>
        <dbReference type="EMBL" id="AST99985.1"/>
    </source>
</evidence>
<keyword evidence="4" id="KW-0548">Nucleotidyltransferase</keyword>
<dbReference type="PANTHER" id="PTHR19376">
    <property type="entry name" value="DNA-DIRECTED RNA POLYMERASE"/>
    <property type="match status" value="1"/>
</dbReference>
<name>A0A223LDI2_BPPB1</name>
<dbReference type="GO" id="GO:0006351">
    <property type="term" value="P:DNA-templated transcription"/>
    <property type="evidence" value="ECO:0007669"/>
    <property type="project" value="InterPro"/>
</dbReference>
<evidence type="ECO:0000256" key="3">
    <source>
        <dbReference type="ARBA" id="ARBA00022679"/>
    </source>
</evidence>
<dbReference type="InterPro" id="IPR006592">
    <property type="entry name" value="RNA_pol_N"/>
</dbReference>
<keyword evidence="3" id="KW-0808">Transferase</keyword>
<evidence type="ECO:0000256" key="4">
    <source>
        <dbReference type="ARBA" id="ARBA00022695"/>
    </source>
</evidence>
<keyword evidence="2" id="KW-0240">DNA-directed RNA polymerase</keyword>
<dbReference type="SMART" id="SM00663">
    <property type="entry name" value="RPOLA_N"/>
    <property type="match status" value="1"/>
</dbReference>
<dbReference type="GO" id="GO:0003677">
    <property type="term" value="F:DNA binding"/>
    <property type="evidence" value="ECO:0007669"/>
    <property type="project" value="InterPro"/>
</dbReference>
<protein>
    <recommendedName>
        <fullName evidence="1">DNA-directed RNA polymerase</fullName>
        <ecNumber evidence="1">2.7.7.6</ecNumber>
    </recommendedName>
</protein>
<dbReference type="Proteomes" id="UP000226236">
    <property type="component" value="Segment"/>
</dbReference>
<dbReference type="Gene3D" id="2.40.40.20">
    <property type="match status" value="1"/>
</dbReference>
<dbReference type="InterPro" id="IPR045867">
    <property type="entry name" value="DNA-dir_RpoC_beta_prime"/>
</dbReference>
<reference evidence="7 8" key="1">
    <citation type="submission" date="2017-06" db="EMBL/GenBank/DDBJ databases">
        <authorList>
            <person name="Russell D.A."/>
            <person name="Jacobs-Sera D."/>
            <person name="Duda R."/>
            <person name="Hatfull G.F."/>
            <person name="Hendrix R.W."/>
        </authorList>
    </citation>
    <scope>NUCLEOTIDE SEQUENCE [LARGE SCALE GENOMIC DNA]</scope>
</reference>
<dbReference type="GO" id="GO:0000428">
    <property type="term" value="C:DNA-directed RNA polymerase complex"/>
    <property type="evidence" value="ECO:0007669"/>
    <property type="project" value="UniProtKB-KW"/>
</dbReference>
<sequence length="382" mass="44154">MGKKLSLIDFNEIYNEENLITRANPIENHEFSDDGIYSERIFGSYNEDDDDKDIDTIGWINIEPYYIINPILFTIIKKCIPSINKIINYQQSIDQNGENIDLTEEIGEDDYIGLVKFKDNFDDLLEKYTDKKKYQKEYDFLIENHDKIFINKLPVFSHKLRPATLLTGSKGKVLAFDEINNYYNFVIEYINQINEGVVSDDSIDLLLLPLLYNMQFYANNILTRIISEYLRGKKGFLRKNIMGSRINFSARNVITPLIGHPIDEVAMPYKTFAELYKFQLINLISKVKGINYNEALKFWEKGILGFNQELYNYMEELITKTKGGCTFLLNRNPTISIGSILYLKIGLIKKDYKDLTLGISNNLLSALSGDYDGKAIAVFKPL</sequence>
<evidence type="ECO:0000256" key="1">
    <source>
        <dbReference type="ARBA" id="ARBA00012418"/>
    </source>
</evidence>
<gene>
    <name evidence="7" type="primary">164</name>
    <name evidence="7" type="ORF">PBI_PBS1_164</name>
</gene>
<evidence type="ECO:0000259" key="6">
    <source>
        <dbReference type="SMART" id="SM00663"/>
    </source>
</evidence>
<dbReference type="GeneID" id="40524397"/>
<evidence type="ECO:0000256" key="2">
    <source>
        <dbReference type="ARBA" id="ARBA00022478"/>
    </source>
</evidence>
<dbReference type="EC" id="2.7.7.6" evidence="1"/>